<accession>A0A5N6PA74</accession>
<comment type="caution">
    <text evidence="1">The sequence shown here is derived from an EMBL/GenBank/DDBJ whole genome shotgun (WGS) entry which is preliminary data.</text>
</comment>
<sequence>MSSHSMESCPPIPSNLHFKLTVNFVLPHDAKLSETEDIMALNQLVQAIGDLLYCLGAGLTAGETFHDGDLLLNIKGLRLKSDEKEIYGTHKAATGHHPGCICVALGRIVSSSRPQQGCSMLRQATIQAATGHQFETAVGLHQTAAYNHPNKSVARDHMENSKCSIQTVTSTLFKVHGVHVWLMWRNDSSISTEFRVWILSTDVQALRPPLAFSNQLKSLLLLHIEAPLLLKTLDDMYSGY</sequence>
<name>A0A5N6PA74_9ASTR</name>
<evidence type="ECO:0000313" key="2">
    <source>
        <dbReference type="Proteomes" id="UP000326396"/>
    </source>
</evidence>
<dbReference type="Proteomes" id="UP000326396">
    <property type="component" value="Linkage Group LG13"/>
</dbReference>
<reference evidence="1 2" key="1">
    <citation type="submission" date="2019-05" db="EMBL/GenBank/DDBJ databases">
        <title>Mikania micrantha, genome provides insights into the molecular mechanism of rapid growth.</title>
        <authorList>
            <person name="Liu B."/>
        </authorList>
    </citation>
    <scope>NUCLEOTIDE SEQUENCE [LARGE SCALE GENOMIC DNA]</scope>
    <source>
        <strain evidence="1">NLD-2019</strain>
        <tissue evidence="1">Leaf</tissue>
    </source>
</reference>
<protein>
    <submittedName>
        <fullName evidence="1">Uncharacterized protein</fullName>
    </submittedName>
</protein>
<evidence type="ECO:0000313" key="1">
    <source>
        <dbReference type="EMBL" id="KAD6118953.1"/>
    </source>
</evidence>
<gene>
    <name evidence="1" type="ORF">E3N88_10224</name>
</gene>
<keyword evidence="2" id="KW-1185">Reference proteome</keyword>
<dbReference type="AlphaFoldDB" id="A0A5N6PA74"/>
<dbReference type="EMBL" id="SZYD01000005">
    <property type="protein sequence ID" value="KAD6118953.1"/>
    <property type="molecule type" value="Genomic_DNA"/>
</dbReference>
<organism evidence="1 2">
    <name type="scientific">Mikania micrantha</name>
    <name type="common">bitter vine</name>
    <dbReference type="NCBI Taxonomy" id="192012"/>
    <lineage>
        <taxon>Eukaryota</taxon>
        <taxon>Viridiplantae</taxon>
        <taxon>Streptophyta</taxon>
        <taxon>Embryophyta</taxon>
        <taxon>Tracheophyta</taxon>
        <taxon>Spermatophyta</taxon>
        <taxon>Magnoliopsida</taxon>
        <taxon>eudicotyledons</taxon>
        <taxon>Gunneridae</taxon>
        <taxon>Pentapetalae</taxon>
        <taxon>asterids</taxon>
        <taxon>campanulids</taxon>
        <taxon>Asterales</taxon>
        <taxon>Asteraceae</taxon>
        <taxon>Asteroideae</taxon>
        <taxon>Heliantheae alliance</taxon>
        <taxon>Eupatorieae</taxon>
        <taxon>Mikania</taxon>
    </lineage>
</organism>
<proteinExistence type="predicted"/>